<dbReference type="Proteomes" id="UP000226442">
    <property type="component" value="Unassembled WGS sequence"/>
</dbReference>
<evidence type="ECO:0000313" key="1">
    <source>
        <dbReference type="EMBL" id="PHX54842.1"/>
    </source>
</evidence>
<dbReference type="AlphaFoldDB" id="A0A2G4EZA3"/>
<protein>
    <submittedName>
        <fullName evidence="1">Uncharacterized protein</fullName>
    </submittedName>
</protein>
<evidence type="ECO:0000313" key="2">
    <source>
        <dbReference type="Proteomes" id="UP000226442"/>
    </source>
</evidence>
<dbReference type="EMBL" id="NXIB02000076">
    <property type="protein sequence ID" value="PHX54842.1"/>
    <property type="molecule type" value="Genomic_DNA"/>
</dbReference>
<reference evidence="1" key="1">
    <citation type="submission" date="2017-10" db="EMBL/GenBank/DDBJ databases">
        <title>Draft genome sequence of the planktic cyanobacteria Tychonema bourrellyi isolated from alpine lentic freshwater.</title>
        <authorList>
            <person name="Tett A."/>
            <person name="Armanini F."/>
            <person name="Asnicar F."/>
            <person name="Boscaini A."/>
            <person name="Pasolli E."/>
            <person name="Zolfo M."/>
            <person name="Donati C."/>
            <person name="Salmaso N."/>
            <person name="Segata N."/>
        </authorList>
    </citation>
    <scope>NUCLEOTIDE SEQUENCE</scope>
    <source>
        <strain evidence="1">FEM_GT703</strain>
    </source>
</reference>
<proteinExistence type="predicted"/>
<accession>A0A2G4EZA3</accession>
<name>A0A2G4EZA3_9CYAN</name>
<gene>
    <name evidence="1" type="ORF">CP500_014030</name>
</gene>
<dbReference type="OrthoDB" id="9861788at2"/>
<sequence>MKTQTLDRPASSVPFTLNFVEKLDPALYDQAIQDSEMLKQSYDPETQTSNIAIYAGTSLTYSNTRCGLLPHDDDTKQSDT</sequence>
<organism evidence="1 2">
    <name type="scientific">Tychonema bourrellyi FEM_GT703</name>
    <dbReference type="NCBI Taxonomy" id="2040638"/>
    <lineage>
        <taxon>Bacteria</taxon>
        <taxon>Bacillati</taxon>
        <taxon>Cyanobacteriota</taxon>
        <taxon>Cyanophyceae</taxon>
        <taxon>Oscillatoriophycideae</taxon>
        <taxon>Oscillatoriales</taxon>
        <taxon>Microcoleaceae</taxon>
        <taxon>Tychonema</taxon>
    </lineage>
</organism>
<keyword evidence="2" id="KW-1185">Reference proteome</keyword>
<dbReference type="RefSeq" id="WP_096831272.1">
    <property type="nucleotide sequence ID" value="NZ_NXIB02000076.1"/>
</dbReference>
<comment type="caution">
    <text evidence="1">The sequence shown here is derived from an EMBL/GenBank/DDBJ whole genome shotgun (WGS) entry which is preliminary data.</text>
</comment>